<evidence type="ECO:0000313" key="2">
    <source>
        <dbReference type="Proteomes" id="UP000616885"/>
    </source>
</evidence>
<evidence type="ECO:0000313" key="1">
    <source>
        <dbReference type="EMBL" id="KAF9758562.1"/>
    </source>
</evidence>
<comment type="caution">
    <text evidence="1">The sequence shown here is derived from an EMBL/GenBank/DDBJ whole genome shotgun (WGS) entry which is preliminary data.</text>
</comment>
<protein>
    <submittedName>
        <fullName evidence="1">Uncharacterized protein</fullName>
    </submittedName>
</protein>
<sequence length="147" mass="16891">MQRNRRQEEEVPHPVVIELLERAKLAIRQIQHRRGIVVSGGDWRDCRGERRYVGPVCSAFRRVGCQQGVQSEVIRADPEYGECICAWDIQLWWDMSCPIRKYVVLHEPGDLAARHGGNIEAWREVVAAYCASDRIVFIGQVAVELHN</sequence>
<name>A0A8H7NLZ1_BIOOC</name>
<dbReference type="AlphaFoldDB" id="A0A8H7NLZ1"/>
<dbReference type="EMBL" id="JADCTT010000001">
    <property type="protein sequence ID" value="KAF9758562.1"/>
    <property type="molecule type" value="Genomic_DNA"/>
</dbReference>
<accession>A0A8H7NLZ1</accession>
<organism evidence="1 2">
    <name type="scientific">Bionectria ochroleuca</name>
    <name type="common">Gliocladium roseum</name>
    <dbReference type="NCBI Taxonomy" id="29856"/>
    <lineage>
        <taxon>Eukaryota</taxon>
        <taxon>Fungi</taxon>
        <taxon>Dikarya</taxon>
        <taxon>Ascomycota</taxon>
        <taxon>Pezizomycotina</taxon>
        <taxon>Sordariomycetes</taxon>
        <taxon>Hypocreomycetidae</taxon>
        <taxon>Hypocreales</taxon>
        <taxon>Bionectriaceae</taxon>
        <taxon>Clonostachys</taxon>
    </lineage>
</organism>
<gene>
    <name evidence="1" type="ORF">IM811_000256</name>
</gene>
<dbReference type="Proteomes" id="UP000616885">
    <property type="component" value="Unassembled WGS sequence"/>
</dbReference>
<proteinExistence type="predicted"/>
<reference evidence="1" key="1">
    <citation type="submission" date="2020-10" db="EMBL/GenBank/DDBJ databases">
        <title>High-Quality Genome Resource of Clonostachys rosea strain S41 by Oxford Nanopore Long-Read Sequencing.</title>
        <authorList>
            <person name="Wang H."/>
        </authorList>
    </citation>
    <scope>NUCLEOTIDE SEQUENCE</scope>
    <source>
        <strain evidence="1">S41</strain>
    </source>
</reference>